<comment type="caution">
    <text evidence="1">The sequence shown here is derived from an EMBL/GenBank/DDBJ whole genome shotgun (WGS) entry which is preliminary data.</text>
</comment>
<feature type="non-terminal residue" evidence="1">
    <location>
        <position position="43"/>
    </location>
</feature>
<gene>
    <name evidence="1" type="ORF">AFUS01_LOCUS42397</name>
</gene>
<proteinExistence type="predicted"/>
<name>A0A8J2Q432_9HEXA</name>
<keyword evidence="2" id="KW-1185">Reference proteome</keyword>
<organism evidence="1 2">
    <name type="scientific">Allacma fusca</name>
    <dbReference type="NCBI Taxonomy" id="39272"/>
    <lineage>
        <taxon>Eukaryota</taxon>
        <taxon>Metazoa</taxon>
        <taxon>Ecdysozoa</taxon>
        <taxon>Arthropoda</taxon>
        <taxon>Hexapoda</taxon>
        <taxon>Collembola</taxon>
        <taxon>Symphypleona</taxon>
        <taxon>Sminthuridae</taxon>
        <taxon>Allacma</taxon>
    </lineage>
</organism>
<protein>
    <submittedName>
        <fullName evidence="1">Uncharacterized protein</fullName>
    </submittedName>
</protein>
<evidence type="ECO:0000313" key="1">
    <source>
        <dbReference type="EMBL" id="CAG7832726.1"/>
    </source>
</evidence>
<dbReference type="Proteomes" id="UP000708208">
    <property type="component" value="Unassembled WGS sequence"/>
</dbReference>
<sequence length="43" mass="5243">MRKIINRSKESSRCNLDCDRFWDTDHTDDIRCFTQMFVEKGFP</sequence>
<accession>A0A8J2Q432</accession>
<feature type="non-terminal residue" evidence="1">
    <location>
        <position position="1"/>
    </location>
</feature>
<reference evidence="1" key="1">
    <citation type="submission" date="2021-06" db="EMBL/GenBank/DDBJ databases">
        <authorList>
            <person name="Hodson N. C."/>
            <person name="Mongue J. A."/>
            <person name="Jaron S. K."/>
        </authorList>
    </citation>
    <scope>NUCLEOTIDE SEQUENCE</scope>
</reference>
<dbReference type="AlphaFoldDB" id="A0A8J2Q432"/>
<dbReference type="EMBL" id="CAJVCH010566626">
    <property type="protein sequence ID" value="CAG7832726.1"/>
    <property type="molecule type" value="Genomic_DNA"/>
</dbReference>
<evidence type="ECO:0000313" key="2">
    <source>
        <dbReference type="Proteomes" id="UP000708208"/>
    </source>
</evidence>